<dbReference type="GO" id="GO:0008170">
    <property type="term" value="F:N-methyltransferase activity"/>
    <property type="evidence" value="ECO:0007669"/>
    <property type="project" value="InterPro"/>
</dbReference>
<dbReference type="Gene3D" id="1.20.1260.30">
    <property type="match status" value="1"/>
</dbReference>
<feature type="domain" description="N6 adenine-specific DNA methyltransferase N-terminal" evidence="10">
    <location>
        <begin position="11"/>
        <end position="161"/>
    </location>
</feature>
<dbReference type="InterPro" id="IPR003356">
    <property type="entry name" value="DNA_methylase_A-5"/>
</dbReference>
<evidence type="ECO:0000256" key="1">
    <source>
        <dbReference type="ARBA" id="ARBA00006594"/>
    </source>
</evidence>
<evidence type="ECO:0000256" key="8">
    <source>
        <dbReference type="SAM" id="Coils"/>
    </source>
</evidence>
<evidence type="ECO:0000256" key="6">
    <source>
        <dbReference type="ARBA" id="ARBA00022747"/>
    </source>
</evidence>
<feature type="coiled-coil region" evidence="8">
    <location>
        <begin position="482"/>
        <end position="509"/>
    </location>
</feature>
<keyword evidence="12" id="KW-1185">Reference proteome</keyword>
<evidence type="ECO:0000256" key="4">
    <source>
        <dbReference type="ARBA" id="ARBA00022679"/>
    </source>
</evidence>
<dbReference type="AlphaFoldDB" id="A0A267HT39"/>
<dbReference type="RefSeq" id="WP_095006422.1">
    <property type="nucleotide sequence ID" value="NZ_LHUG01000005.1"/>
</dbReference>
<dbReference type="GO" id="GO:0004519">
    <property type="term" value="F:endonuclease activity"/>
    <property type="evidence" value="ECO:0007669"/>
    <property type="project" value="UniProtKB-KW"/>
</dbReference>
<comment type="caution">
    <text evidence="11">The sequence shown here is derived from an EMBL/GenBank/DDBJ whole genome shotgun (WGS) entry which is preliminary data.</text>
</comment>
<reference evidence="11 12" key="1">
    <citation type="submission" date="2015-08" db="EMBL/GenBank/DDBJ databases">
        <title>Enterococcus genome sequence.</title>
        <authorList>
            <person name="Acedo J.Z."/>
            <person name="Vederas J.C."/>
        </authorList>
    </citation>
    <scope>NUCLEOTIDE SEQUENCE [LARGE SCALE GENOMIC DNA]</scope>
    <source>
        <strain evidence="11 12">49</strain>
    </source>
</reference>
<keyword evidence="11" id="KW-0255">Endonuclease</keyword>
<sequence length="540" mass="60944">MAELNSKTLYQALWNSADILRSKMDANEYKNYLLGLVFYKYLSDTMLYSAAELLEKEVTDLTSAQKVYEEAFADEETKEDLIEELKYDYSYALEPSLTFTALVASIHKGRFQLEDLAQGFRNIEQSSELFENMFEDVDLYSKRLGSTPQKQNQTISAVMKELAALDIAHEGDALGDAYEYLIGQFASDSGKKAGEFYTPQPVSRLMTQIVLLGKEKQKGFTVYDPTMGSGSLLLNAQKFSQEPNTINYFGQELNTSTYNLARMNMILHGVEVGNQHLHNADTLDADWPTEEPTNFDAVLMNPPYSAKWSADPGFLEDPRFSSYGVLAPKSKADFAFLLHGYYHLKDSGVMAIVLPHGVLFRGAAEGKIRKILLDNGAIDTVIGLPANIFFNTSIPTTVIILRKNRTAKDVLFIDASKEFIKGKNQNVLEPKHIERIVETYQKREDVEKYAHVAPFSEIVENDYNLNIPRYVDTFEEEEPVDLGEVTKDMQSIQTQIDDANRELAQMVQQLTTEEPKLQADLTQFLQFLEGSTNQGGESHD</sequence>
<dbReference type="Pfam" id="PF02384">
    <property type="entry name" value="N6_Mtase"/>
    <property type="match status" value="1"/>
</dbReference>
<dbReference type="PANTHER" id="PTHR42933:SF1">
    <property type="entry name" value="SITE-SPECIFIC DNA-METHYLTRANSFERASE (ADENINE-SPECIFIC)"/>
    <property type="match status" value="1"/>
</dbReference>
<keyword evidence="6" id="KW-0680">Restriction system</keyword>
<dbReference type="Gene3D" id="3.40.50.150">
    <property type="entry name" value="Vaccinia Virus protein VP39"/>
    <property type="match status" value="1"/>
</dbReference>
<organism evidence="11 12">
    <name type="scientific">Enterococcus canintestini</name>
    <dbReference type="NCBI Taxonomy" id="317010"/>
    <lineage>
        <taxon>Bacteria</taxon>
        <taxon>Bacillati</taxon>
        <taxon>Bacillota</taxon>
        <taxon>Bacilli</taxon>
        <taxon>Lactobacillales</taxon>
        <taxon>Enterococcaceae</taxon>
        <taxon>Enterococcus</taxon>
    </lineage>
</organism>
<evidence type="ECO:0000256" key="7">
    <source>
        <dbReference type="ARBA" id="ARBA00047942"/>
    </source>
</evidence>
<evidence type="ECO:0000256" key="5">
    <source>
        <dbReference type="ARBA" id="ARBA00022691"/>
    </source>
</evidence>
<dbReference type="EC" id="2.1.1.72" evidence="2"/>
<keyword evidence="11" id="KW-0540">Nuclease</keyword>
<keyword evidence="5" id="KW-0949">S-adenosyl-L-methionine</keyword>
<evidence type="ECO:0000313" key="11">
    <source>
        <dbReference type="EMBL" id="PAB00785.1"/>
    </source>
</evidence>
<protein>
    <recommendedName>
        <fullName evidence="2">site-specific DNA-methyltransferase (adenine-specific)</fullName>
        <ecNumber evidence="2">2.1.1.72</ecNumber>
    </recommendedName>
</protein>
<dbReference type="GO" id="GO:0032259">
    <property type="term" value="P:methylation"/>
    <property type="evidence" value="ECO:0007669"/>
    <property type="project" value="UniProtKB-KW"/>
</dbReference>
<evidence type="ECO:0000259" key="10">
    <source>
        <dbReference type="Pfam" id="PF12161"/>
    </source>
</evidence>
<dbReference type="InterPro" id="IPR002052">
    <property type="entry name" value="DNA_methylase_N6_adenine_CS"/>
</dbReference>
<keyword evidence="8" id="KW-0175">Coiled coil</keyword>
<dbReference type="EMBL" id="LHUG01000005">
    <property type="protein sequence ID" value="PAB00785.1"/>
    <property type="molecule type" value="Genomic_DNA"/>
</dbReference>
<evidence type="ECO:0000256" key="2">
    <source>
        <dbReference type="ARBA" id="ARBA00011900"/>
    </source>
</evidence>
<dbReference type="PRINTS" id="PR00507">
    <property type="entry name" value="N12N6MTFRASE"/>
</dbReference>
<dbReference type="GO" id="GO:0009007">
    <property type="term" value="F:site-specific DNA-methyltransferase (adenine-specific) activity"/>
    <property type="evidence" value="ECO:0007669"/>
    <property type="project" value="UniProtKB-EC"/>
</dbReference>
<dbReference type="InterPro" id="IPR051537">
    <property type="entry name" value="DNA_Adenine_Mtase"/>
</dbReference>
<accession>A0A267HT39</accession>
<keyword evidence="11" id="KW-0378">Hydrolase</keyword>
<dbReference type="InterPro" id="IPR022749">
    <property type="entry name" value="D12N6_MeTrfase_N"/>
</dbReference>
<dbReference type="PANTHER" id="PTHR42933">
    <property type="entry name" value="SLR6095 PROTEIN"/>
    <property type="match status" value="1"/>
</dbReference>
<evidence type="ECO:0000313" key="12">
    <source>
        <dbReference type="Proteomes" id="UP000216797"/>
    </source>
</evidence>
<dbReference type="InterPro" id="IPR038333">
    <property type="entry name" value="T1MK-like_N_sf"/>
</dbReference>
<evidence type="ECO:0000259" key="9">
    <source>
        <dbReference type="Pfam" id="PF02384"/>
    </source>
</evidence>
<dbReference type="Pfam" id="PF12161">
    <property type="entry name" value="HsdM_N"/>
    <property type="match status" value="1"/>
</dbReference>
<proteinExistence type="inferred from homology"/>
<dbReference type="SUPFAM" id="SSF53335">
    <property type="entry name" value="S-adenosyl-L-methionine-dependent methyltransferases"/>
    <property type="match status" value="1"/>
</dbReference>
<evidence type="ECO:0000256" key="3">
    <source>
        <dbReference type="ARBA" id="ARBA00022603"/>
    </source>
</evidence>
<dbReference type="GO" id="GO:0003677">
    <property type="term" value="F:DNA binding"/>
    <property type="evidence" value="ECO:0007669"/>
    <property type="project" value="InterPro"/>
</dbReference>
<feature type="domain" description="DNA methylase adenine-specific" evidence="9">
    <location>
        <begin position="171"/>
        <end position="478"/>
    </location>
</feature>
<keyword evidence="3" id="KW-0489">Methyltransferase</keyword>
<comment type="catalytic activity">
    <reaction evidence="7">
        <text>a 2'-deoxyadenosine in DNA + S-adenosyl-L-methionine = an N(6)-methyl-2'-deoxyadenosine in DNA + S-adenosyl-L-homocysteine + H(+)</text>
        <dbReference type="Rhea" id="RHEA:15197"/>
        <dbReference type="Rhea" id="RHEA-COMP:12418"/>
        <dbReference type="Rhea" id="RHEA-COMP:12419"/>
        <dbReference type="ChEBI" id="CHEBI:15378"/>
        <dbReference type="ChEBI" id="CHEBI:57856"/>
        <dbReference type="ChEBI" id="CHEBI:59789"/>
        <dbReference type="ChEBI" id="CHEBI:90615"/>
        <dbReference type="ChEBI" id="CHEBI:90616"/>
        <dbReference type="EC" id="2.1.1.72"/>
    </reaction>
</comment>
<dbReference type="Proteomes" id="UP000216797">
    <property type="component" value="Unassembled WGS sequence"/>
</dbReference>
<gene>
    <name evidence="11" type="ORF">AKL21_05890</name>
</gene>
<name>A0A267HT39_9ENTE</name>
<dbReference type="REBASE" id="234765">
    <property type="entry name" value="M.Eca49ORF5890P"/>
</dbReference>
<keyword evidence="4" id="KW-0808">Transferase</keyword>
<dbReference type="NCBIfam" id="TIGR00497">
    <property type="entry name" value="hsdM"/>
    <property type="match status" value="1"/>
</dbReference>
<dbReference type="InterPro" id="IPR029063">
    <property type="entry name" value="SAM-dependent_MTases_sf"/>
</dbReference>
<dbReference type="InterPro" id="IPR004546">
    <property type="entry name" value="Restrct_endonuc_T1M"/>
</dbReference>
<comment type="similarity">
    <text evidence="1">Belongs to the N(4)/N(6)-methyltransferase family.</text>
</comment>
<dbReference type="GO" id="GO:0009307">
    <property type="term" value="P:DNA restriction-modification system"/>
    <property type="evidence" value="ECO:0007669"/>
    <property type="project" value="UniProtKB-KW"/>
</dbReference>
<dbReference type="PROSITE" id="PS00092">
    <property type="entry name" value="N6_MTASE"/>
    <property type="match status" value="1"/>
</dbReference>